<dbReference type="Pfam" id="PF01656">
    <property type="entry name" value="CbiA"/>
    <property type="match status" value="1"/>
</dbReference>
<evidence type="ECO:0000259" key="1">
    <source>
        <dbReference type="Pfam" id="PF01656"/>
    </source>
</evidence>
<evidence type="ECO:0000313" key="3">
    <source>
        <dbReference type="Proteomes" id="UP000078200"/>
    </source>
</evidence>
<name>A0A1A9UCX2_GLOAU</name>
<proteinExistence type="predicted"/>
<dbReference type="PANTHER" id="PTHR13696">
    <property type="entry name" value="P-LOOP CONTAINING NUCLEOSIDE TRIPHOSPHATE HYDROLASE"/>
    <property type="match status" value="1"/>
</dbReference>
<protein>
    <submittedName>
        <fullName evidence="2">CbiA domain-containing protein</fullName>
    </submittedName>
</protein>
<dbReference type="PANTHER" id="PTHR13696:SF96">
    <property type="entry name" value="COBQ_COBB_MIND_PARA NUCLEOTIDE BINDING DOMAIN-CONTAINING PROTEIN"/>
    <property type="match status" value="1"/>
</dbReference>
<organism evidence="2 3">
    <name type="scientific">Glossina austeni</name>
    <name type="common">Savannah tsetse fly</name>
    <dbReference type="NCBI Taxonomy" id="7395"/>
    <lineage>
        <taxon>Eukaryota</taxon>
        <taxon>Metazoa</taxon>
        <taxon>Ecdysozoa</taxon>
        <taxon>Arthropoda</taxon>
        <taxon>Hexapoda</taxon>
        <taxon>Insecta</taxon>
        <taxon>Pterygota</taxon>
        <taxon>Neoptera</taxon>
        <taxon>Endopterygota</taxon>
        <taxon>Diptera</taxon>
        <taxon>Brachycera</taxon>
        <taxon>Muscomorpha</taxon>
        <taxon>Hippoboscoidea</taxon>
        <taxon>Glossinidae</taxon>
        <taxon>Glossina</taxon>
    </lineage>
</organism>
<dbReference type="VEuPathDB" id="VectorBase:GAUT000292"/>
<feature type="domain" description="CobQ/CobB/MinD/ParA nucleotide binding" evidence="1">
    <location>
        <begin position="3"/>
        <end position="147"/>
    </location>
</feature>
<accession>A0A1A9UCX2</accession>
<dbReference type="Gene3D" id="3.40.50.300">
    <property type="entry name" value="P-loop containing nucleotide triphosphate hydrolases"/>
    <property type="match status" value="1"/>
</dbReference>
<sequence length="226" mass="25004">MIILVGGQKGGTGKTTIATNIALMRTLEGRNVHLYDIDHQEMASLWASLRDQDINLPVISSSQGLQDGKAIKDELTTLRSEYQDIVVDVGGGNNEALRAALLLADIVIFPIVPSGIDVWTFRVLDNLVAGARSCNKIFKTLVKRMADSGINIALDSETSKHLAELSEFTKQPVQELAGKLFREAIDREMEDFLLSVVANEYDVDGAETVRSEDVDWIRYCLLKKRP</sequence>
<dbReference type="InterPro" id="IPR050678">
    <property type="entry name" value="DNA_Partitioning_ATPase"/>
</dbReference>
<dbReference type="InterPro" id="IPR002586">
    <property type="entry name" value="CobQ/CobB/MinD/ParA_Nub-bd_dom"/>
</dbReference>
<dbReference type="EnsemblMetazoa" id="GAUT000292-RA">
    <property type="protein sequence ID" value="GAUT000292-PA"/>
    <property type="gene ID" value="GAUT000292"/>
</dbReference>
<keyword evidence="3" id="KW-1185">Reference proteome</keyword>
<reference evidence="2" key="1">
    <citation type="submission" date="2020-05" db="UniProtKB">
        <authorList>
            <consortium name="EnsemblMetazoa"/>
        </authorList>
    </citation>
    <scope>IDENTIFICATION</scope>
    <source>
        <strain evidence="2">TTRI</strain>
    </source>
</reference>
<dbReference type="AlphaFoldDB" id="A0A1A9UCX2"/>
<evidence type="ECO:0000313" key="2">
    <source>
        <dbReference type="EnsemblMetazoa" id="GAUT000292-PA"/>
    </source>
</evidence>
<dbReference type="Proteomes" id="UP000078200">
    <property type="component" value="Unassembled WGS sequence"/>
</dbReference>
<dbReference type="InterPro" id="IPR027417">
    <property type="entry name" value="P-loop_NTPase"/>
</dbReference>
<dbReference type="SUPFAM" id="SSF52540">
    <property type="entry name" value="P-loop containing nucleoside triphosphate hydrolases"/>
    <property type="match status" value="1"/>
</dbReference>